<protein>
    <submittedName>
        <fullName evidence="1">Haloacid dehalogenase</fullName>
    </submittedName>
</protein>
<dbReference type="CDD" id="cd07516">
    <property type="entry name" value="HAD_Pase"/>
    <property type="match status" value="1"/>
</dbReference>
<name>A0A419SV37_9FIRM</name>
<dbReference type="Pfam" id="PF08282">
    <property type="entry name" value="Hydrolase_3"/>
    <property type="match status" value="1"/>
</dbReference>
<dbReference type="SFLD" id="SFLDG01140">
    <property type="entry name" value="C2.B:_Phosphomannomutase_and_P"/>
    <property type="match status" value="1"/>
</dbReference>
<dbReference type="RefSeq" id="WP_120170554.1">
    <property type="nucleotide sequence ID" value="NZ_MCIB01000038.1"/>
</dbReference>
<evidence type="ECO:0000313" key="2">
    <source>
        <dbReference type="Proteomes" id="UP000284177"/>
    </source>
</evidence>
<dbReference type="SFLD" id="SFLDS00003">
    <property type="entry name" value="Haloacid_Dehalogenase"/>
    <property type="match status" value="1"/>
</dbReference>
<accession>A0A419SV37</accession>
<dbReference type="Proteomes" id="UP000284177">
    <property type="component" value="Unassembled WGS sequence"/>
</dbReference>
<dbReference type="InterPro" id="IPR036412">
    <property type="entry name" value="HAD-like_sf"/>
</dbReference>
<dbReference type="NCBIfam" id="TIGR01484">
    <property type="entry name" value="HAD-SF-IIB"/>
    <property type="match status" value="1"/>
</dbReference>
<dbReference type="OrthoDB" id="9781413at2"/>
<organism evidence="1 2">
    <name type="scientific">Thermohalobacter berrensis</name>
    <dbReference type="NCBI Taxonomy" id="99594"/>
    <lineage>
        <taxon>Bacteria</taxon>
        <taxon>Bacillati</taxon>
        <taxon>Bacillota</taxon>
        <taxon>Tissierellia</taxon>
        <taxon>Tissierellales</taxon>
        <taxon>Thermohalobacteraceae</taxon>
        <taxon>Thermohalobacter</taxon>
    </lineage>
</organism>
<keyword evidence="2" id="KW-1185">Reference proteome</keyword>
<gene>
    <name evidence="1" type="ORF">BET03_05965</name>
</gene>
<dbReference type="PANTHER" id="PTHR10000">
    <property type="entry name" value="PHOSPHOSERINE PHOSPHATASE"/>
    <property type="match status" value="1"/>
</dbReference>
<dbReference type="InterPro" id="IPR000150">
    <property type="entry name" value="Cof"/>
</dbReference>
<sequence length="273" mass="31252">MAYKLIAVDMDGTLLNSNKEVSSKNKNALKVATEKGIQVVITTGRIFTSARYYAKLLGLITPIISNNGAYICEYHRNNVLYENPIRNYELKEVIKDIEEEGMYYHFYGNDTFYTKELDYTSKELYEWNKEQKPGDKINIEVLENPLNFIEEKDPDIYKLVVIDENQDKLKYIRQKLSINDNIEIVSSWSNNVEVMNKGVSKGSALKELCKIFNIKREEVIAIGDHQNDLSMIEFAGTGIAMGNAEDEIKKKAKYITDTNDNDGVAKALKELVF</sequence>
<dbReference type="GO" id="GO:0000287">
    <property type="term" value="F:magnesium ion binding"/>
    <property type="evidence" value="ECO:0007669"/>
    <property type="project" value="TreeGrafter"/>
</dbReference>
<evidence type="ECO:0000313" key="1">
    <source>
        <dbReference type="EMBL" id="RKD29092.1"/>
    </source>
</evidence>
<dbReference type="EMBL" id="MCIB01000038">
    <property type="protein sequence ID" value="RKD29092.1"/>
    <property type="molecule type" value="Genomic_DNA"/>
</dbReference>
<comment type="caution">
    <text evidence="1">The sequence shown here is derived from an EMBL/GenBank/DDBJ whole genome shotgun (WGS) entry which is preliminary data.</text>
</comment>
<dbReference type="GO" id="GO:0016791">
    <property type="term" value="F:phosphatase activity"/>
    <property type="evidence" value="ECO:0007669"/>
    <property type="project" value="TreeGrafter"/>
</dbReference>
<dbReference type="SFLD" id="SFLDG01144">
    <property type="entry name" value="C2.B.4:_PGP_Like"/>
    <property type="match status" value="1"/>
</dbReference>
<dbReference type="NCBIfam" id="TIGR00099">
    <property type="entry name" value="Cof-subfamily"/>
    <property type="match status" value="1"/>
</dbReference>
<reference evidence="1 2" key="1">
    <citation type="submission" date="2016-08" db="EMBL/GenBank/DDBJ databases">
        <title>Novel Firmicutes and Novel Genomes.</title>
        <authorList>
            <person name="Poppleton D.I."/>
            <person name="Gribaldo S."/>
        </authorList>
    </citation>
    <scope>NUCLEOTIDE SEQUENCE [LARGE SCALE GENOMIC DNA]</scope>
    <source>
        <strain evidence="1 2">CTT3</strain>
    </source>
</reference>
<dbReference type="GO" id="GO:0005829">
    <property type="term" value="C:cytosol"/>
    <property type="evidence" value="ECO:0007669"/>
    <property type="project" value="TreeGrafter"/>
</dbReference>
<proteinExistence type="predicted"/>
<dbReference type="InterPro" id="IPR023214">
    <property type="entry name" value="HAD_sf"/>
</dbReference>
<dbReference type="InterPro" id="IPR006379">
    <property type="entry name" value="HAD-SF_hydro_IIB"/>
</dbReference>
<dbReference type="SUPFAM" id="SSF56784">
    <property type="entry name" value="HAD-like"/>
    <property type="match status" value="1"/>
</dbReference>
<dbReference type="Gene3D" id="3.40.50.1000">
    <property type="entry name" value="HAD superfamily/HAD-like"/>
    <property type="match status" value="1"/>
</dbReference>
<dbReference type="Gene3D" id="3.30.1240.10">
    <property type="match status" value="1"/>
</dbReference>
<dbReference type="PANTHER" id="PTHR10000:SF8">
    <property type="entry name" value="HAD SUPERFAMILY HYDROLASE-LIKE, TYPE 3"/>
    <property type="match status" value="1"/>
</dbReference>
<dbReference type="AlphaFoldDB" id="A0A419SV37"/>
<dbReference type="PROSITE" id="PS01228">
    <property type="entry name" value="COF_1"/>
    <property type="match status" value="1"/>
</dbReference>